<reference evidence="3 4" key="1">
    <citation type="submission" date="2021-02" db="EMBL/GenBank/DDBJ databases">
        <authorList>
            <person name="Han P."/>
        </authorList>
    </citation>
    <scope>NUCLEOTIDE SEQUENCE [LARGE SCALE GENOMIC DNA]</scope>
    <source>
        <strain evidence="3">Candidatus Nitrospira sp. ZN2</strain>
    </source>
</reference>
<keyword evidence="2" id="KW-0175">Coiled coil</keyword>
<evidence type="ECO:0000313" key="3">
    <source>
        <dbReference type="EMBL" id="CAE6728584.1"/>
    </source>
</evidence>
<dbReference type="SUPFAM" id="SSF56954">
    <property type="entry name" value="Outer membrane efflux proteins (OEP)"/>
    <property type="match status" value="1"/>
</dbReference>
<comment type="similarity">
    <text evidence="1">Belongs to the outer membrane factor (OMF) (TC 1.B.17) family.</text>
</comment>
<organism evidence="3 4">
    <name type="scientific">Nitrospira defluvii</name>
    <dbReference type="NCBI Taxonomy" id="330214"/>
    <lineage>
        <taxon>Bacteria</taxon>
        <taxon>Pseudomonadati</taxon>
        <taxon>Nitrospirota</taxon>
        <taxon>Nitrospiria</taxon>
        <taxon>Nitrospirales</taxon>
        <taxon>Nitrospiraceae</taxon>
        <taxon>Nitrospira</taxon>
    </lineage>
</organism>
<gene>
    <name evidence="3" type="ORF">NSPZN2_100237</name>
</gene>
<evidence type="ECO:0000256" key="1">
    <source>
        <dbReference type="ARBA" id="ARBA00007613"/>
    </source>
</evidence>
<name>A0ABM8R2B1_9BACT</name>
<dbReference type="PANTHER" id="PTHR30203">
    <property type="entry name" value="OUTER MEMBRANE CATION EFFLUX PROTEIN"/>
    <property type="match status" value="1"/>
</dbReference>
<dbReference type="Proteomes" id="UP000675880">
    <property type="component" value="Unassembled WGS sequence"/>
</dbReference>
<dbReference type="RefSeq" id="WP_213041598.1">
    <property type="nucleotide sequence ID" value="NZ_CAJNBJ010000002.1"/>
</dbReference>
<dbReference type="InterPro" id="IPR003423">
    <property type="entry name" value="OMP_efflux"/>
</dbReference>
<dbReference type="Gene3D" id="1.20.1600.10">
    <property type="entry name" value="Outer membrane efflux proteins (OEP)"/>
    <property type="match status" value="1"/>
</dbReference>
<dbReference type="InterPro" id="IPR010131">
    <property type="entry name" value="MdtP/NodT-like"/>
</dbReference>
<keyword evidence="4" id="KW-1185">Reference proteome</keyword>
<dbReference type="PANTHER" id="PTHR30203:SF24">
    <property type="entry name" value="BLR4935 PROTEIN"/>
    <property type="match status" value="1"/>
</dbReference>
<dbReference type="Pfam" id="PF02321">
    <property type="entry name" value="OEP"/>
    <property type="match status" value="2"/>
</dbReference>
<accession>A0ABM8R2B1</accession>
<evidence type="ECO:0000313" key="4">
    <source>
        <dbReference type="Proteomes" id="UP000675880"/>
    </source>
</evidence>
<evidence type="ECO:0000256" key="2">
    <source>
        <dbReference type="SAM" id="Coils"/>
    </source>
</evidence>
<feature type="coiled-coil region" evidence="2">
    <location>
        <begin position="153"/>
        <end position="211"/>
    </location>
</feature>
<proteinExistence type="inferred from homology"/>
<feature type="coiled-coil region" evidence="2">
    <location>
        <begin position="318"/>
        <end position="349"/>
    </location>
</feature>
<dbReference type="EMBL" id="CAJNBJ010000002">
    <property type="protein sequence ID" value="CAE6728584.1"/>
    <property type="molecule type" value="Genomic_DNA"/>
</dbReference>
<protein>
    <submittedName>
        <fullName evidence="3">Heavy metal RND efflux outer membrane protein, CzcC family</fullName>
    </submittedName>
</protein>
<sequence>MICRVLFSIVMFGAAGLGLPDQTTWAGETSPTAYALPDILALAMRHNPTLAGVEGFVKQSQGQQIAAGAYPNPSITGIAGRGAIRDPSTGTHVTERTFTVEQPLEWTAKRQARQEAADAGVAGANAALEDARLSLLADVKIAFYHLLFGQRDVELATQNVANVEEVLRTVQARVAAGEATSFDTLKAGVEVQKAKKEVARAHNALLVAKARLNTLTAGSLGKNFSVRGDFHRPKQGIETDGLATQALEQHPAIRRVSKLQEQADHTLRFEREARVPNVSVIGSYHREAGDESVTAGLALPLPLWYRRQGEIQSALGAKHRADAERVRAQQELEQAITQHTQEVRTAQEQLSLFESGLLKQAEQTLTVARTSFRHGAASLLDVLDAQRVFRQTQLEYAQVRADLSIALARLERALGTSL</sequence>
<comment type="caution">
    <text evidence="3">The sequence shown here is derived from an EMBL/GenBank/DDBJ whole genome shotgun (WGS) entry which is preliminary data.</text>
</comment>